<reference evidence="4 5" key="2">
    <citation type="submission" date="2008-10" db="EMBL/GenBank/DDBJ databases">
        <authorList>
            <person name="Fulton L."/>
            <person name="Clifton S."/>
            <person name="Fulton B."/>
            <person name="Xu J."/>
            <person name="Minx P."/>
            <person name="Pepin K.H."/>
            <person name="Johnson M."/>
            <person name="Bhonagiri V."/>
            <person name="Nash W.E."/>
            <person name="Mardis E.R."/>
            <person name="Wilson R.K."/>
        </authorList>
    </citation>
    <scope>NUCLEOTIDE SEQUENCE [LARGE SCALE GENOMIC DNA]</scope>
    <source>
        <strain evidence="4 5">ATCC 29098</strain>
    </source>
</reference>
<feature type="domain" description="Tail sheath protein C-terminal" evidence="3">
    <location>
        <begin position="386"/>
        <end position="484"/>
    </location>
</feature>
<dbReference type="HOGENOM" id="CLU_023068_2_0_7"/>
<feature type="domain" description="Tail sheath protein subtilisin-like" evidence="2">
    <location>
        <begin position="218"/>
        <end position="374"/>
    </location>
</feature>
<evidence type="ECO:0000313" key="4">
    <source>
        <dbReference type="EMBL" id="EEB33827.1"/>
    </source>
</evidence>
<dbReference type="Proteomes" id="UP000003676">
    <property type="component" value="Unassembled WGS sequence"/>
</dbReference>
<dbReference type="InterPro" id="IPR007067">
    <property type="entry name" value="Tail_sheath"/>
</dbReference>
<name>B6WSR5_9BACT</name>
<accession>B6WSR5</accession>
<organism evidence="4 5">
    <name type="scientific">Desulfovibrio piger ATCC 29098</name>
    <dbReference type="NCBI Taxonomy" id="411464"/>
    <lineage>
        <taxon>Bacteria</taxon>
        <taxon>Pseudomonadati</taxon>
        <taxon>Thermodesulfobacteriota</taxon>
        <taxon>Desulfovibrionia</taxon>
        <taxon>Desulfovibrionales</taxon>
        <taxon>Desulfovibrionaceae</taxon>
        <taxon>Desulfovibrio</taxon>
    </lineage>
</organism>
<protein>
    <submittedName>
        <fullName evidence="4">Bacteriophage Mu tail sheath protein (GpL)</fullName>
    </submittedName>
</protein>
<dbReference type="InterPro" id="IPR035089">
    <property type="entry name" value="Phage_sheath_subtilisin"/>
</dbReference>
<dbReference type="InterPro" id="IPR020287">
    <property type="entry name" value="Tail_sheath_C"/>
</dbReference>
<sequence>MASTNISFDQIPASIRKPGKYFEFNTTNAVRTLAANSQKMLIIAQKAEDSDAPLVPVQIYDDATAGALFGYGSQAQLMVQAAIRAYQYLDLSVLPVPPDEAGVAASGKLELTGTATGAGVVSLTIADTSVAVAAASQDTAQNVLDELAAALNAEQSLPVSATVVTPEDPDGEGEQVAPPPYLTLTAKNKGTIGNKITLSASCTAPGLTATVTKMSGGQKDPDITEALAAVFGADYTLYCLPWAVQEQLTALREHLDKVSGPLEQRRATAWLGSTDTLSLCTTLAGQLNSGRISLACLPGSPSLPETLSAAYCAVAASEEDPARPLNTLVLTGVAVPPESSRLSRTEQEVALKNGVTPLEVGPGEVVQIVRAISTYTRNAAGATDISLLDMTTIRTLDYVARTVKERIDLRFPREKLSTRTPPKVRSEVLDVLRQLEQLEIVEEVEANAAGVICERDLQDPNRLDCRIPSDVVNGLHVFAGVIDLRL</sequence>
<gene>
    <name evidence="4" type="ORF">DESPIG_01117</name>
</gene>
<evidence type="ECO:0000313" key="5">
    <source>
        <dbReference type="Proteomes" id="UP000003676"/>
    </source>
</evidence>
<dbReference type="EMBL" id="ABXU01000029">
    <property type="protein sequence ID" value="EEB33827.1"/>
    <property type="molecule type" value="Genomic_DNA"/>
</dbReference>
<evidence type="ECO:0000259" key="3">
    <source>
        <dbReference type="Pfam" id="PF17482"/>
    </source>
</evidence>
<dbReference type="PIRSF" id="PIRSF007349">
    <property type="entry name" value="Tsp_L"/>
    <property type="match status" value="1"/>
</dbReference>
<dbReference type="Pfam" id="PF17482">
    <property type="entry name" value="Phage_sheath_1C"/>
    <property type="match status" value="1"/>
</dbReference>
<dbReference type="OrthoDB" id="5442644at2"/>
<reference evidence="4 5" key="1">
    <citation type="submission" date="2008-10" db="EMBL/GenBank/DDBJ databases">
        <title>Draft genome sequence of Desulvovibrio piger (ATCC 29098).</title>
        <authorList>
            <person name="Sudarsanam P."/>
            <person name="Ley R."/>
            <person name="Guruge J."/>
            <person name="Turnbaugh P.J."/>
            <person name="Mahowald M."/>
            <person name="Liep D."/>
            <person name="Gordon J."/>
        </authorList>
    </citation>
    <scope>NUCLEOTIDE SEQUENCE [LARGE SCALE GENOMIC DNA]</scope>
    <source>
        <strain evidence="4 5">ATCC 29098</strain>
    </source>
</reference>
<comment type="caution">
    <text evidence="4">The sequence shown here is derived from an EMBL/GenBank/DDBJ whole genome shotgun (WGS) entry which is preliminary data.</text>
</comment>
<proteinExistence type="inferred from homology"/>
<dbReference type="Pfam" id="PF04984">
    <property type="entry name" value="Phage_sheath_1"/>
    <property type="match status" value="1"/>
</dbReference>
<evidence type="ECO:0000256" key="1">
    <source>
        <dbReference type="ARBA" id="ARBA00008005"/>
    </source>
</evidence>
<dbReference type="eggNOG" id="COG4386">
    <property type="taxonomic scope" value="Bacteria"/>
</dbReference>
<dbReference type="RefSeq" id="WP_006005568.1">
    <property type="nucleotide sequence ID" value="NZ_DS996355.1"/>
</dbReference>
<dbReference type="AlphaFoldDB" id="B6WSR5"/>
<evidence type="ECO:0000259" key="2">
    <source>
        <dbReference type="Pfam" id="PF04984"/>
    </source>
</evidence>
<comment type="similarity">
    <text evidence="1">Belongs to the myoviridae tail sheath protein family.</text>
</comment>